<feature type="compositionally biased region" description="Basic and acidic residues" evidence="1">
    <location>
        <begin position="162"/>
        <end position="174"/>
    </location>
</feature>
<dbReference type="PANTHER" id="PTHR36034:SF2">
    <property type="entry name" value="EXPRESSED PROTEIN"/>
    <property type="match status" value="1"/>
</dbReference>
<feature type="compositionally biased region" description="Basic and acidic residues" evidence="1">
    <location>
        <begin position="188"/>
        <end position="204"/>
    </location>
</feature>
<evidence type="ECO:0000313" key="2">
    <source>
        <dbReference type="EMBL" id="KHN30518.1"/>
    </source>
</evidence>
<proteinExistence type="predicted"/>
<feature type="compositionally biased region" description="Polar residues" evidence="1">
    <location>
        <begin position="594"/>
        <end position="607"/>
    </location>
</feature>
<sequence>MNFLMRSTTHVYSDREKPSSTATPPAATPTTTVMTTTTPPTDGASSLESLMSDDPYAQVEHFDGEFEGENGAQSSKNDAPVLAKHLDVSEDEGWITIPYKELPENWNHVSDMQSLRSLDRSFLFPGEQVHILACLSACKQDTEIITPFKVAAVMSKNGMGHSSDKENGNVENRNDSVSGEGQLSPSKQEQKEDKLEKVKTDHPADASAGESLLRMEVHKRQTALLLEKFESSHFFARISESDEPLWSKRGSSEKSYSELNGQRISSFEIKDTAKNASSISAVIDRANFDATISGGVARNSVNCCALPNGDIVVLLQVNVGVDFLRDPCIEILQYEKYQDKILSSENQNNSVHTNQDPCGALLKWILPLDNTLPLASRPLSPPQFSLNSGIGNTSQRSNSSASPGSQLFSFGSHFRSYSMSALPQNTNAPNPPLKAASSKPSFDIEDWDQFPSQKLRKKNGVEELLSFRGVSLERERFSVCCGLEGIYTPGRRWRRKFEIIQPVEIHSFAADCNSEDLLCVQIKNVAPAHVPGIVIFIDAITIVYEEATKSGPPSSLPIACIEAGNDHSLPNLALRRGEEHSFILKPATSMSKNLKAQDESSQFSKVQSPNSAKSSLSSKSPDRTKIASIDDQYAIMVSCRCNYTASRLFFKQATSWQPRSSRDIIISVASEMSGESPGPYERNSQLPVQVLTLQASNLTSEDLTLTVLAPASFTSPPSVVSLSSPTSPMSPFIGFKEFLGRINVERHVGAIQGGSFTSLIKDNEKQNDDVRPESVSMNDDVIASSGLSCTHLWLQSRVPLGCIPSQSTATIKLELLPLTDGIITLDSLQIDVMEKGVTYIPERSLKINATSSISKGIL</sequence>
<organism evidence="2">
    <name type="scientific">Glycine soja</name>
    <name type="common">Wild soybean</name>
    <dbReference type="NCBI Taxonomy" id="3848"/>
    <lineage>
        <taxon>Eukaryota</taxon>
        <taxon>Viridiplantae</taxon>
        <taxon>Streptophyta</taxon>
        <taxon>Embryophyta</taxon>
        <taxon>Tracheophyta</taxon>
        <taxon>Spermatophyta</taxon>
        <taxon>Magnoliopsida</taxon>
        <taxon>eudicotyledons</taxon>
        <taxon>Gunneridae</taxon>
        <taxon>Pentapetalae</taxon>
        <taxon>rosids</taxon>
        <taxon>fabids</taxon>
        <taxon>Fabales</taxon>
        <taxon>Fabaceae</taxon>
        <taxon>Papilionoideae</taxon>
        <taxon>50 kb inversion clade</taxon>
        <taxon>NPAAA clade</taxon>
        <taxon>indigoferoid/millettioid clade</taxon>
        <taxon>Phaseoleae</taxon>
        <taxon>Glycine</taxon>
        <taxon>Glycine subgen. Soja</taxon>
    </lineage>
</organism>
<protein>
    <submittedName>
        <fullName evidence="2">Uncharacterized protein</fullName>
    </submittedName>
</protein>
<dbReference type="EMBL" id="KN651602">
    <property type="protein sequence ID" value="KHN30518.1"/>
    <property type="molecule type" value="Genomic_DNA"/>
</dbReference>
<feature type="region of interest" description="Disordered" evidence="1">
    <location>
        <begin position="159"/>
        <end position="209"/>
    </location>
</feature>
<dbReference type="AlphaFoldDB" id="A0A0B2RF62"/>
<name>A0A0B2RF62_GLYSO</name>
<feature type="compositionally biased region" description="Low complexity" evidence="1">
    <location>
        <begin position="21"/>
        <end position="41"/>
    </location>
</feature>
<feature type="region of interest" description="Disordered" evidence="1">
    <location>
        <begin position="385"/>
        <end position="404"/>
    </location>
</feature>
<dbReference type="PANTHER" id="PTHR36034">
    <property type="entry name" value="EXPRESSED PROTEIN"/>
    <property type="match status" value="1"/>
</dbReference>
<feature type="region of interest" description="Disordered" evidence="1">
    <location>
        <begin position="1"/>
        <end position="53"/>
    </location>
</feature>
<evidence type="ECO:0000256" key="1">
    <source>
        <dbReference type="SAM" id="MobiDB-lite"/>
    </source>
</evidence>
<reference evidence="2" key="1">
    <citation type="submission" date="2014-07" db="EMBL/GenBank/DDBJ databases">
        <title>Identification of a novel salt tolerance gene in wild soybean by whole-genome sequencing.</title>
        <authorList>
            <person name="Lam H.-M."/>
            <person name="Qi X."/>
            <person name="Li M.-W."/>
            <person name="Liu X."/>
            <person name="Xie M."/>
            <person name="Ni M."/>
            <person name="Xu X."/>
        </authorList>
    </citation>
    <scope>NUCLEOTIDE SEQUENCE [LARGE SCALE GENOMIC DNA]</scope>
    <source>
        <tissue evidence="2">Root</tissue>
    </source>
</reference>
<feature type="compositionally biased region" description="Polar residues" evidence="1">
    <location>
        <begin position="175"/>
        <end position="187"/>
    </location>
</feature>
<feature type="compositionally biased region" description="Polar residues" evidence="1">
    <location>
        <begin position="1"/>
        <end position="11"/>
    </location>
</feature>
<feature type="region of interest" description="Disordered" evidence="1">
    <location>
        <begin position="594"/>
        <end position="623"/>
    </location>
</feature>
<gene>
    <name evidence="2" type="ORF">glysoja_045712</name>
</gene>
<dbReference type="Proteomes" id="UP000053555">
    <property type="component" value="Unassembled WGS sequence"/>
</dbReference>
<feature type="compositionally biased region" description="Low complexity" evidence="1">
    <location>
        <begin position="608"/>
        <end position="619"/>
    </location>
</feature>
<accession>A0A0B2RF62</accession>